<reference evidence="1" key="1">
    <citation type="journal article" date="2020" name="Nature">
        <title>Giant virus diversity and host interactions through global metagenomics.</title>
        <authorList>
            <person name="Schulz F."/>
            <person name="Roux S."/>
            <person name="Paez-Espino D."/>
            <person name="Jungbluth S."/>
            <person name="Walsh D.A."/>
            <person name="Denef V.J."/>
            <person name="McMahon K.D."/>
            <person name="Konstantinidis K.T."/>
            <person name="Eloe-Fadrosh E.A."/>
            <person name="Kyrpides N.C."/>
            <person name="Woyke T."/>
        </authorList>
    </citation>
    <scope>NUCLEOTIDE SEQUENCE</scope>
    <source>
        <strain evidence="1">GVMAG-M-3300023184-186</strain>
    </source>
</reference>
<dbReference type="AlphaFoldDB" id="A0A6C0I245"/>
<sequence length="142" mass="16850">MSHTISIIENANKRILKIPDKKDIDISNNVVIQYTGILYKKNERIETLFIGNIESVRFHFDVGNVGIYVMPLYVWHNDEWYKIINLQPPKNKYFIYPHLLITPECYIQYHMPLYFLNTVADINISDIGEIVKEIDLESFYHI</sequence>
<protein>
    <submittedName>
        <fullName evidence="1">Uncharacterized protein</fullName>
    </submittedName>
</protein>
<dbReference type="EMBL" id="MN740068">
    <property type="protein sequence ID" value="QHT86447.1"/>
    <property type="molecule type" value="Genomic_DNA"/>
</dbReference>
<evidence type="ECO:0000313" key="1">
    <source>
        <dbReference type="EMBL" id="QHT86447.1"/>
    </source>
</evidence>
<accession>A0A6C0I245</accession>
<organism evidence="1">
    <name type="scientific">viral metagenome</name>
    <dbReference type="NCBI Taxonomy" id="1070528"/>
    <lineage>
        <taxon>unclassified sequences</taxon>
        <taxon>metagenomes</taxon>
        <taxon>organismal metagenomes</taxon>
    </lineage>
</organism>
<proteinExistence type="predicted"/>
<name>A0A6C0I245_9ZZZZ</name>